<dbReference type="EMBL" id="CYZR01000003">
    <property type="protein sequence ID" value="CUN75520.1"/>
    <property type="molecule type" value="Genomic_DNA"/>
</dbReference>
<dbReference type="Gene3D" id="3.40.50.2300">
    <property type="match status" value="2"/>
</dbReference>
<keyword evidence="1" id="KW-0805">Transcription regulation</keyword>
<dbReference type="PROSITE" id="PS00356">
    <property type="entry name" value="HTH_LACI_1"/>
    <property type="match status" value="1"/>
</dbReference>
<dbReference type="Proteomes" id="UP000095488">
    <property type="component" value="Unassembled WGS sequence"/>
</dbReference>
<evidence type="ECO:0000313" key="6">
    <source>
        <dbReference type="Proteomes" id="UP000095488"/>
    </source>
</evidence>
<keyword evidence="2" id="KW-0238">DNA-binding</keyword>
<dbReference type="SUPFAM" id="SSF53822">
    <property type="entry name" value="Periplasmic binding protein-like I"/>
    <property type="match status" value="1"/>
</dbReference>
<name>A0ABM9UPM8_SARVE</name>
<dbReference type="PANTHER" id="PTHR30146:SF154">
    <property type="entry name" value="TRANSCRIPTION REGULATOR, MEMBER OF GALR FAMILY"/>
    <property type="match status" value="1"/>
</dbReference>
<dbReference type="Pfam" id="PF00356">
    <property type="entry name" value="LacI"/>
    <property type="match status" value="1"/>
</dbReference>
<dbReference type="PRINTS" id="PR00036">
    <property type="entry name" value="HTHLACI"/>
</dbReference>
<dbReference type="Gene3D" id="1.10.260.40">
    <property type="entry name" value="lambda repressor-like DNA-binding domains"/>
    <property type="match status" value="1"/>
</dbReference>
<reference evidence="5 6" key="1">
    <citation type="submission" date="2015-09" db="EMBL/GenBank/DDBJ databases">
        <authorList>
            <consortium name="Pathogen Informatics"/>
        </authorList>
    </citation>
    <scope>NUCLEOTIDE SEQUENCE [LARGE SCALE GENOMIC DNA]</scope>
    <source>
        <strain evidence="5 6">2789STDY5834858</strain>
    </source>
</reference>
<keyword evidence="6" id="KW-1185">Reference proteome</keyword>
<dbReference type="InterPro" id="IPR046335">
    <property type="entry name" value="LacI/GalR-like_sensor"/>
</dbReference>
<dbReference type="PROSITE" id="PS50932">
    <property type="entry name" value="HTH_LACI_2"/>
    <property type="match status" value="1"/>
</dbReference>
<dbReference type="PANTHER" id="PTHR30146">
    <property type="entry name" value="LACI-RELATED TRANSCRIPTIONAL REPRESSOR"/>
    <property type="match status" value="1"/>
</dbReference>
<evidence type="ECO:0000256" key="2">
    <source>
        <dbReference type="ARBA" id="ARBA00023125"/>
    </source>
</evidence>
<keyword evidence="3" id="KW-0804">Transcription</keyword>
<dbReference type="CDD" id="cd06267">
    <property type="entry name" value="PBP1_LacI_sugar_binding-like"/>
    <property type="match status" value="1"/>
</dbReference>
<dbReference type="CDD" id="cd01392">
    <property type="entry name" value="HTH_LacI"/>
    <property type="match status" value="1"/>
</dbReference>
<dbReference type="SMART" id="SM00354">
    <property type="entry name" value="HTH_LACI"/>
    <property type="match status" value="1"/>
</dbReference>
<evidence type="ECO:0000313" key="5">
    <source>
        <dbReference type="EMBL" id="CUN75520.1"/>
    </source>
</evidence>
<dbReference type="Pfam" id="PF13377">
    <property type="entry name" value="Peripla_BP_3"/>
    <property type="match status" value="1"/>
</dbReference>
<protein>
    <submittedName>
        <fullName evidence="5">Purine nucleotide synthesis repressor</fullName>
    </submittedName>
</protein>
<dbReference type="SUPFAM" id="SSF47413">
    <property type="entry name" value="lambda repressor-like DNA-binding domains"/>
    <property type="match status" value="1"/>
</dbReference>
<gene>
    <name evidence="5" type="primary">purR_1</name>
    <name evidence="5" type="ORF">ERS852473_01000</name>
</gene>
<evidence type="ECO:0000259" key="4">
    <source>
        <dbReference type="PROSITE" id="PS50932"/>
    </source>
</evidence>
<evidence type="ECO:0000256" key="3">
    <source>
        <dbReference type="ARBA" id="ARBA00023163"/>
    </source>
</evidence>
<sequence length="327" mass="37055">MVRMKDVAEMAGVSLITVSRVLNAPELVKDETKARVEEAIKELKFVPNYTAKALAENKTRVIYLYIPKESSLDELVNMNLISGIMAHLSEKQYSLQITRNFELPQKCDGMIIIGRNGLEEDMDSKIRVPYVVFGRSNLNVDHVDVNNYKGSYDMTKYLISKGHKDILFLKINNENIRFNERFRGYKDALLDSDIKFKESLVIDIDENQEQLAYLAIRYSEKIEKATALFCSTDLSAIGAYRALKEKNIVIPKDISVVGFDGLANEVVPLTTVKQPIYNVGERLAEILINRINNRSKEIERVLLEPQIIESKTSGCTSLLGKDLNLAL</sequence>
<dbReference type="InterPro" id="IPR000843">
    <property type="entry name" value="HTH_LacI"/>
</dbReference>
<comment type="caution">
    <text evidence="5">The sequence shown here is derived from an EMBL/GenBank/DDBJ whole genome shotgun (WGS) entry which is preliminary data.</text>
</comment>
<evidence type="ECO:0000256" key="1">
    <source>
        <dbReference type="ARBA" id="ARBA00023015"/>
    </source>
</evidence>
<dbReference type="InterPro" id="IPR028082">
    <property type="entry name" value="Peripla_BP_I"/>
</dbReference>
<organism evidence="5 6">
    <name type="scientific">Sarcina ventriculi</name>
    <name type="common">Clostridium ventriculi</name>
    <dbReference type="NCBI Taxonomy" id="1267"/>
    <lineage>
        <taxon>Bacteria</taxon>
        <taxon>Bacillati</taxon>
        <taxon>Bacillota</taxon>
        <taxon>Clostridia</taxon>
        <taxon>Eubacteriales</taxon>
        <taxon>Clostridiaceae</taxon>
        <taxon>Sarcina</taxon>
    </lineage>
</organism>
<accession>A0ABM9UPM8</accession>
<feature type="domain" description="HTH lacI-type" evidence="4">
    <location>
        <begin position="2"/>
        <end position="56"/>
    </location>
</feature>
<proteinExistence type="predicted"/>
<dbReference type="InterPro" id="IPR010982">
    <property type="entry name" value="Lambda_DNA-bd_dom_sf"/>
</dbReference>